<evidence type="ECO:0000313" key="2">
    <source>
        <dbReference type="Proteomes" id="UP000308181"/>
    </source>
</evidence>
<dbReference type="AlphaFoldDB" id="A0A4U1BZD7"/>
<protein>
    <submittedName>
        <fullName evidence="1">Uncharacterized protein</fullName>
    </submittedName>
</protein>
<comment type="caution">
    <text evidence="1">The sequence shown here is derived from an EMBL/GenBank/DDBJ whole genome shotgun (WGS) entry which is preliminary data.</text>
</comment>
<gene>
    <name evidence="1" type="ORF">FA046_11050</name>
</gene>
<dbReference type="RefSeq" id="WP_136826474.1">
    <property type="nucleotide sequence ID" value="NZ_SWBP01000003.1"/>
</dbReference>
<proteinExistence type="predicted"/>
<dbReference type="OrthoDB" id="965211at2"/>
<sequence length="89" mass="10572">MILDILNDEFLTKDAERIIIQIIHVAIKYHEQKIIAHSDDEEYVRSRESRIIELHKYLYETIEYISQATYQIDLKAQIILSNSRKNIPG</sequence>
<name>A0A4U1BZD7_9SPHI</name>
<dbReference type="EMBL" id="SWBP01000003">
    <property type="protein sequence ID" value="TKB97878.1"/>
    <property type="molecule type" value="Genomic_DNA"/>
</dbReference>
<accession>A0A4U1BZD7</accession>
<organism evidence="1 2">
    <name type="scientific">Pedobacter cryophilus</name>
    <dbReference type="NCBI Taxonomy" id="2571271"/>
    <lineage>
        <taxon>Bacteria</taxon>
        <taxon>Pseudomonadati</taxon>
        <taxon>Bacteroidota</taxon>
        <taxon>Sphingobacteriia</taxon>
        <taxon>Sphingobacteriales</taxon>
        <taxon>Sphingobacteriaceae</taxon>
        <taxon>Pedobacter</taxon>
    </lineage>
</organism>
<reference evidence="1 2" key="1">
    <citation type="submission" date="2019-04" db="EMBL/GenBank/DDBJ databases">
        <title>Pedobacter sp. AR-3-17 sp. nov., isolated from Arctic soil.</title>
        <authorList>
            <person name="Dahal R.H."/>
            <person name="Kim D.-U."/>
        </authorList>
    </citation>
    <scope>NUCLEOTIDE SEQUENCE [LARGE SCALE GENOMIC DNA]</scope>
    <source>
        <strain evidence="1 2">AR-3-17</strain>
    </source>
</reference>
<evidence type="ECO:0000313" key="1">
    <source>
        <dbReference type="EMBL" id="TKB97878.1"/>
    </source>
</evidence>
<dbReference type="Proteomes" id="UP000308181">
    <property type="component" value="Unassembled WGS sequence"/>
</dbReference>
<keyword evidence="2" id="KW-1185">Reference proteome</keyword>